<gene>
    <name evidence="4" type="ORF">GCM10010979_27230</name>
</gene>
<dbReference type="AlphaFoldDB" id="A0A916SQ87"/>
<dbReference type="InterPro" id="IPR023393">
    <property type="entry name" value="START-like_dom_sf"/>
</dbReference>
<reference evidence="4" key="2">
    <citation type="submission" date="2020-09" db="EMBL/GenBank/DDBJ databases">
        <authorList>
            <person name="Sun Q."/>
            <person name="Zhou Y."/>
        </authorList>
    </citation>
    <scope>NUCLEOTIDE SEQUENCE</scope>
    <source>
        <strain evidence="4">CGMCC 1.12813</strain>
    </source>
</reference>
<evidence type="ECO:0000256" key="1">
    <source>
        <dbReference type="ARBA" id="ARBA00006817"/>
    </source>
</evidence>
<evidence type="ECO:0000259" key="3">
    <source>
        <dbReference type="Pfam" id="PF08327"/>
    </source>
</evidence>
<name>A0A916SQ87_9MICO</name>
<dbReference type="EMBL" id="BMGB01000002">
    <property type="protein sequence ID" value="GGB11462.1"/>
    <property type="molecule type" value="Genomic_DNA"/>
</dbReference>
<evidence type="ECO:0000313" key="4">
    <source>
        <dbReference type="EMBL" id="GGB11462.1"/>
    </source>
</evidence>
<sequence length="140" mass="15408">MNAAPNTTPDNTGSKKDAGWEVGVRETVDVPLPVVWQYLVSAGVPVWLGKGELRGVKGFTYSMADGVRGEVLAYTEGSKIRLSWRPDDWPHDTVLVISVKEVEAGTTIAIHHQELADRDERRMMLGHWKNVVGDLAKALS</sequence>
<feature type="domain" description="Activator of Hsp90 ATPase homologue 1/2-like C-terminal" evidence="3">
    <location>
        <begin position="35"/>
        <end position="139"/>
    </location>
</feature>
<feature type="compositionally biased region" description="Polar residues" evidence="2">
    <location>
        <begin position="1"/>
        <end position="12"/>
    </location>
</feature>
<dbReference type="Proteomes" id="UP000606922">
    <property type="component" value="Unassembled WGS sequence"/>
</dbReference>
<dbReference type="RefSeq" id="WP_229733417.1">
    <property type="nucleotide sequence ID" value="NZ_BMGB01000002.1"/>
</dbReference>
<protein>
    <recommendedName>
        <fullName evidence="3">Activator of Hsp90 ATPase homologue 1/2-like C-terminal domain-containing protein</fullName>
    </recommendedName>
</protein>
<accession>A0A916SQ87</accession>
<evidence type="ECO:0000313" key="5">
    <source>
        <dbReference type="Proteomes" id="UP000606922"/>
    </source>
</evidence>
<comment type="caution">
    <text evidence="4">The sequence shown here is derived from an EMBL/GenBank/DDBJ whole genome shotgun (WGS) entry which is preliminary data.</text>
</comment>
<dbReference type="Gene3D" id="3.30.530.20">
    <property type="match status" value="1"/>
</dbReference>
<organism evidence="4 5">
    <name type="scientific">Conyzicola nivalis</name>
    <dbReference type="NCBI Taxonomy" id="1477021"/>
    <lineage>
        <taxon>Bacteria</taxon>
        <taxon>Bacillati</taxon>
        <taxon>Actinomycetota</taxon>
        <taxon>Actinomycetes</taxon>
        <taxon>Micrococcales</taxon>
        <taxon>Microbacteriaceae</taxon>
        <taxon>Conyzicola</taxon>
    </lineage>
</organism>
<dbReference type="Pfam" id="PF08327">
    <property type="entry name" value="AHSA1"/>
    <property type="match status" value="1"/>
</dbReference>
<keyword evidence="5" id="KW-1185">Reference proteome</keyword>
<feature type="region of interest" description="Disordered" evidence="2">
    <location>
        <begin position="1"/>
        <end position="20"/>
    </location>
</feature>
<reference evidence="4" key="1">
    <citation type="journal article" date="2014" name="Int. J. Syst. Evol. Microbiol.">
        <title>Complete genome sequence of Corynebacterium casei LMG S-19264T (=DSM 44701T), isolated from a smear-ripened cheese.</title>
        <authorList>
            <consortium name="US DOE Joint Genome Institute (JGI-PGF)"/>
            <person name="Walter F."/>
            <person name="Albersmeier A."/>
            <person name="Kalinowski J."/>
            <person name="Ruckert C."/>
        </authorList>
    </citation>
    <scope>NUCLEOTIDE SEQUENCE</scope>
    <source>
        <strain evidence="4">CGMCC 1.12813</strain>
    </source>
</reference>
<dbReference type="SUPFAM" id="SSF55961">
    <property type="entry name" value="Bet v1-like"/>
    <property type="match status" value="1"/>
</dbReference>
<comment type="similarity">
    <text evidence="1">Belongs to the AHA1 family.</text>
</comment>
<proteinExistence type="inferred from homology"/>
<dbReference type="InterPro" id="IPR013538">
    <property type="entry name" value="ASHA1/2-like_C"/>
</dbReference>
<evidence type="ECO:0000256" key="2">
    <source>
        <dbReference type="SAM" id="MobiDB-lite"/>
    </source>
</evidence>